<dbReference type="EMBL" id="JAHRHJ020000008">
    <property type="protein sequence ID" value="KAH9307010.1"/>
    <property type="molecule type" value="Genomic_DNA"/>
</dbReference>
<evidence type="ECO:0000313" key="2">
    <source>
        <dbReference type="Proteomes" id="UP000824469"/>
    </source>
</evidence>
<organism evidence="1 2">
    <name type="scientific">Taxus chinensis</name>
    <name type="common">Chinese yew</name>
    <name type="synonym">Taxus wallichiana var. chinensis</name>
    <dbReference type="NCBI Taxonomy" id="29808"/>
    <lineage>
        <taxon>Eukaryota</taxon>
        <taxon>Viridiplantae</taxon>
        <taxon>Streptophyta</taxon>
        <taxon>Embryophyta</taxon>
        <taxon>Tracheophyta</taxon>
        <taxon>Spermatophyta</taxon>
        <taxon>Pinopsida</taxon>
        <taxon>Pinidae</taxon>
        <taxon>Conifers II</taxon>
        <taxon>Cupressales</taxon>
        <taxon>Taxaceae</taxon>
        <taxon>Taxus</taxon>
    </lineage>
</organism>
<reference evidence="1 2" key="1">
    <citation type="journal article" date="2021" name="Nat. Plants">
        <title>The Taxus genome provides insights into paclitaxel biosynthesis.</title>
        <authorList>
            <person name="Xiong X."/>
            <person name="Gou J."/>
            <person name="Liao Q."/>
            <person name="Li Y."/>
            <person name="Zhou Q."/>
            <person name="Bi G."/>
            <person name="Li C."/>
            <person name="Du R."/>
            <person name="Wang X."/>
            <person name="Sun T."/>
            <person name="Guo L."/>
            <person name="Liang H."/>
            <person name="Lu P."/>
            <person name="Wu Y."/>
            <person name="Zhang Z."/>
            <person name="Ro D.K."/>
            <person name="Shang Y."/>
            <person name="Huang S."/>
            <person name="Yan J."/>
        </authorList>
    </citation>
    <scope>NUCLEOTIDE SEQUENCE [LARGE SCALE GENOMIC DNA]</scope>
    <source>
        <strain evidence="1">Ta-2019</strain>
    </source>
</reference>
<keyword evidence="2" id="KW-1185">Reference proteome</keyword>
<name>A0AA38KYF1_TAXCH</name>
<accession>A0AA38KYF1</accession>
<gene>
    <name evidence="1" type="ORF">KI387_011414</name>
</gene>
<dbReference type="Proteomes" id="UP000824469">
    <property type="component" value="Unassembled WGS sequence"/>
</dbReference>
<feature type="non-terminal residue" evidence="1">
    <location>
        <position position="51"/>
    </location>
</feature>
<comment type="caution">
    <text evidence="1">The sequence shown here is derived from an EMBL/GenBank/DDBJ whole genome shotgun (WGS) entry which is preliminary data.</text>
</comment>
<feature type="non-terminal residue" evidence="1">
    <location>
        <position position="1"/>
    </location>
</feature>
<evidence type="ECO:0000313" key="1">
    <source>
        <dbReference type="EMBL" id="KAH9307010.1"/>
    </source>
</evidence>
<protein>
    <submittedName>
        <fullName evidence="1">Uncharacterized protein</fullName>
    </submittedName>
</protein>
<proteinExistence type="predicted"/>
<dbReference type="AlphaFoldDB" id="A0AA38KYF1"/>
<sequence length="51" mass="5855">KIEGEKSDLHEVYEDDIMEGYVHEGSALPVPHDYFQFARNFQTVNDGQIEG</sequence>